<dbReference type="Proteomes" id="UP000283530">
    <property type="component" value="Unassembled WGS sequence"/>
</dbReference>
<gene>
    <name evidence="2" type="ORF">CKAN_02032700</name>
</gene>
<keyword evidence="3" id="KW-1185">Reference proteome</keyword>
<organism evidence="2 3">
    <name type="scientific">Cinnamomum micranthum f. kanehirae</name>
    <dbReference type="NCBI Taxonomy" id="337451"/>
    <lineage>
        <taxon>Eukaryota</taxon>
        <taxon>Viridiplantae</taxon>
        <taxon>Streptophyta</taxon>
        <taxon>Embryophyta</taxon>
        <taxon>Tracheophyta</taxon>
        <taxon>Spermatophyta</taxon>
        <taxon>Magnoliopsida</taxon>
        <taxon>Magnoliidae</taxon>
        <taxon>Laurales</taxon>
        <taxon>Lauraceae</taxon>
        <taxon>Cinnamomum</taxon>
    </lineage>
</organism>
<protein>
    <submittedName>
        <fullName evidence="2">Uncharacterized protein</fullName>
    </submittedName>
</protein>
<dbReference type="AlphaFoldDB" id="A0A3S3NFD6"/>
<dbReference type="EMBL" id="QPKB01000008">
    <property type="protein sequence ID" value="RWR91182.1"/>
    <property type="molecule type" value="Genomic_DNA"/>
</dbReference>
<evidence type="ECO:0000313" key="2">
    <source>
        <dbReference type="EMBL" id="RWR91182.1"/>
    </source>
</evidence>
<evidence type="ECO:0000256" key="1">
    <source>
        <dbReference type="SAM" id="MobiDB-lite"/>
    </source>
</evidence>
<sequence length="125" mass="13660">MNALELDNEFMDAVSHSKPCKCPREEKSPIPSSLSADRSSLSLSCARNSPPSPSLCLGIRPELAASSISLSRSKSSPSQRLSLGFGTLITTAHTPPQFRSMEEDELSREFDGDDNEIELGMRLYN</sequence>
<accession>A0A3S3NFD6</accession>
<name>A0A3S3NFD6_9MAGN</name>
<feature type="compositionally biased region" description="Low complexity" evidence="1">
    <location>
        <begin position="32"/>
        <end position="44"/>
    </location>
</feature>
<proteinExistence type="predicted"/>
<comment type="caution">
    <text evidence="2">The sequence shown here is derived from an EMBL/GenBank/DDBJ whole genome shotgun (WGS) entry which is preliminary data.</text>
</comment>
<feature type="region of interest" description="Disordered" evidence="1">
    <location>
        <begin position="14"/>
        <end position="53"/>
    </location>
</feature>
<evidence type="ECO:0000313" key="3">
    <source>
        <dbReference type="Proteomes" id="UP000283530"/>
    </source>
</evidence>
<reference evidence="2 3" key="1">
    <citation type="journal article" date="2019" name="Nat. Plants">
        <title>Stout camphor tree genome fills gaps in understanding of flowering plant genome evolution.</title>
        <authorList>
            <person name="Chaw S.M."/>
            <person name="Liu Y.C."/>
            <person name="Wu Y.W."/>
            <person name="Wang H.Y."/>
            <person name="Lin C.I."/>
            <person name="Wu C.S."/>
            <person name="Ke H.M."/>
            <person name="Chang L.Y."/>
            <person name="Hsu C.Y."/>
            <person name="Yang H.T."/>
            <person name="Sudianto E."/>
            <person name="Hsu M.H."/>
            <person name="Wu K.P."/>
            <person name="Wang L.N."/>
            <person name="Leebens-Mack J.H."/>
            <person name="Tsai I.J."/>
        </authorList>
    </citation>
    <scope>NUCLEOTIDE SEQUENCE [LARGE SCALE GENOMIC DNA]</scope>
    <source>
        <strain evidence="3">cv. Chaw 1501</strain>
        <tissue evidence="2">Young leaves</tissue>
    </source>
</reference>